<accession>A0AAE8ZZW6</accession>
<protein>
    <recommendedName>
        <fullName evidence="4">Secreted protein</fullName>
    </recommendedName>
</protein>
<evidence type="ECO:0000256" key="1">
    <source>
        <dbReference type="SAM" id="SignalP"/>
    </source>
</evidence>
<name>A0AAE8ZZW6_CAEBR</name>
<reference evidence="2 3" key="1">
    <citation type="submission" date="2022-05" db="EMBL/GenBank/DDBJ databases">
        <title>Chromosome-level reference genomes for two strains of Caenorhabditis briggsae: an improved platform for comparative genomics.</title>
        <authorList>
            <person name="Stevens L."/>
            <person name="Andersen E.C."/>
        </authorList>
    </citation>
    <scope>NUCLEOTIDE SEQUENCE [LARGE SCALE GENOMIC DNA]</scope>
    <source>
        <strain evidence="2">QX1410_ONT</strain>
        <tissue evidence="2">Whole-organism</tissue>
    </source>
</reference>
<sequence>MLWSKHHIATCICAFHIATCICANPLHDEDSLQQETENMVDDEEEDVVVLDCDAEEGDPPEHADDEFIVVD</sequence>
<evidence type="ECO:0000313" key="2">
    <source>
        <dbReference type="EMBL" id="ULT83740.1"/>
    </source>
</evidence>
<dbReference type="Proteomes" id="UP000827892">
    <property type="component" value="Chromosome X"/>
</dbReference>
<evidence type="ECO:0000313" key="3">
    <source>
        <dbReference type="Proteomes" id="UP000827892"/>
    </source>
</evidence>
<dbReference type="AlphaFoldDB" id="A0AAE8ZZW6"/>
<dbReference type="EMBL" id="CP090896">
    <property type="protein sequence ID" value="ULT83740.1"/>
    <property type="molecule type" value="Genomic_DNA"/>
</dbReference>
<keyword evidence="1" id="KW-0732">Signal</keyword>
<proteinExistence type="predicted"/>
<organism evidence="2 3">
    <name type="scientific">Caenorhabditis briggsae</name>
    <dbReference type="NCBI Taxonomy" id="6238"/>
    <lineage>
        <taxon>Eukaryota</taxon>
        <taxon>Metazoa</taxon>
        <taxon>Ecdysozoa</taxon>
        <taxon>Nematoda</taxon>
        <taxon>Chromadorea</taxon>
        <taxon>Rhabditida</taxon>
        <taxon>Rhabditina</taxon>
        <taxon>Rhabditomorpha</taxon>
        <taxon>Rhabditoidea</taxon>
        <taxon>Rhabditidae</taxon>
        <taxon>Peloderinae</taxon>
        <taxon>Caenorhabditis</taxon>
    </lineage>
</organism>
<gene>
    <name evidence="2" type="ORF">L3Y34_012774</name>
</gene>
<feature type="signal peptide" evidence="1">
    <location>
        <begin position="1"/>
        <end position="23"/>
    </location>
</feature>
<evidence type="ECO:0008006" key="4">
    <source>
        <dbReference type="Google" id="ProtNLM"/>
    </source>
</evidence>
<feature type="chain" id="PRO_5041924706" description="Secreted protein" evidence="1">
    <location>
        <begin position="24"/>
        <end position="71"/>
    </location>
</feature>